<evidence type="ECO:0000313" key="17">
    <source>
        <dbReference type="Proteomes" id="UP000802098"/>
    </source>
</evidence>
<evidence type="ECO:0000256" key="7">
    <source>
        <dbReference type="ARBA" id="ARBA00022927"/>
    </source>
</evidence>
<feature type="region of interest" description="Disordered" evidence="11">
    <location>
        <begin position="673"/>
        <end position="729"/>
    </location>
</feature>
<dbReference type="InterPro" id="IPR001775">
    <property type="entry name" value="GspD/PilQ"/>
</dbReference>
<evidence type="ECO:0000259" key="14">
    <source>
        <dbReference type="Pfam" id="PF03958"/>
    </source>
</evidence>
<feature type="compositionally biased region" description="Low complexity" evidence="11">
    <location>
        <begin position="316"/>
        <end position="332"/>
    </location>
</feature>
<feature type="domain" description="GspD-like N0" evidence="15">
    <location>
        <begin position="37"/>
        <end position="106"/>
    </location>
</feature>
<dbReference type="Pfam" id="PF00263">
    <property type="entry name" value="Secretin"/>
    <property type="match status" value="1"/>
</dbReference>
<feature type="compositionally biased region" description="Pro residues" evidence="11">
    <location>
        <begin position="692"/>
        <end position="704"/>
    </location>
</feature>
<dbReference type="InterPro" id="IPR038591">
    <property type="entry name" value="NolW-like_sf"/>
</dbReference>
<evidence type="ECO:0000259" key="15">
    <source>
        <dbReference type="Pfam" id="PF21305"/>
    </source>
</evidence>
<keyword evidence="17" id="KW-1185">Reference proteome</keyword>
<feature type="compositionally biased region" description="Polar residues" evidence="11">
    <location>
        <begin position="349"/>
        <end position="361"/>
    </location>
</feature>
<dbReference type="InterPro" id="IPR049371">
    <property type="entry name" value="GspD-like_N0"/>
</dbReference>
<dbReference type="InterPro" id="IPR005644">
    <property type="entry name" value="NolW-like"/>
</dbReference>
<name>A0ABX0HPI8_9BURK</name>
<evidence type="ECO:0000313" key="16">
    <source>
        <dbReference type="EMBL" id="NHK96998.1"/>
    </source>
</evidence>
<evidence type="ECO:0000256" key="8">
    <source>
        <dbReference type="ARBA" id="ARBA00023136"/>
    </source>
</evidence>
<feature type="domain" description="NolW-like" evidence="14">
    <location>
        <begin position="133"/>
        <end position="192"/>
    </location>
</feature>
<accession>A0ABX0HPI8</accession>
<keyword evidence="6 12" id="KW-0732">Signal</keyword>
<reference evidence="16 17" key="1">
    <citation type="submission" date="2020-03" db="EMBL/GenBank/DDBJ databases">
        <title>Rubrivivax benzoatilyticus JA2 (sequenced after 10 years sub-culturing).</title>
        <authorList>
            <person name="Gupta D."/>
            <person name="Chintalapati S."/>
            <person name="Chintalapati V.R."/>
        </authorList>
    </citation>
    <scope>NUCLEOTIDE SEQUENCE [LARGE SCALE GENOMIC DNA]</scope>
    <source>
        <strain evidence="16 17">JA2-Mal</strain>
    </source>
</reference>
<keyword evidence="7" id="KW-0653">Protein transport</keyword>
<dbReference type="InterPro" id="IPR050810">
    <property type="entry name" value="Bact_Secretion_Sys_Channel"/>
</dbReference>
<protein>
    <submittedName>
        <fullName evidence="16">Type II secretion system secretin GspD</fullName>
    </submittedName>
</protein>
<keyword evidence="4" id="KW-1134">Transmembrane beta strand</keyword>
<keyword evidence="3 10" id="KW-0813">Transport</keyword>
<dbReference type="Proteomes" id="UP000802098">
    <property type="component" value="Unassembled WGS sequence"/>
</dbReference>
<dbReference type="PRINTS" id="PR00811">
    <property type="entry name" value="BCTERIALGSPD"/>
</dbReference>
<evidence type="ECO:0000259" key="13">
    <source>
        <dbReference type="Pfam" id="PF00263"/>
    </source>
</evidence>
<dbReference type="Gene3D" id="3.30.1370.120">
    <property type="match status" value="3"/>
</dbReference>
<dbReference type="Pfam" id="PF03958">
    <property type="entry name" value="Secretin_N"/>
    <property type="match status" value="3"/>
</dbReference>
<dbReference type="RefSeq" id="WP_029718729.1">
    <property type="nucleotide sequence ID" value="NZ_JAAOCD010000001.1"/>
</dbReference>
<organism evidence="16 17">
    <name type="scientific">Rubrivivax benzoatilyticus</name>
    <dbReference type="NCBI Taxonomy" id="316997"/>
    <lineage>
        <taxon>Bacteria</taxon>
        <taxon>Pseudomonadati</taxon>
        <taxon>Pseudomonadota</taxon>
        <taxon>Betaproteobacteria</taxon>
        <taxon>Burkholderiales</taxon>
        <taxon>Sphaerotilaceae</taxon>
        <taxon>Rubrivivax</taxon>
    </lineage>
</organism>
<keyword evidence="5" id="KW-0812">Transmembrane</keyword>
<dbReference type="PANTHER" id="PTHR30332">
    <property type="entry name" value="PROBABLE GENERAL SECRETION PATHWAY PROTEIN D"/>
    <property type="match status" value="1"/>
</dbReference>
<feature type="domain" description="NolW-like" evidence="14">
    <location>
        <begin position="197"/>
        <end position="271"/>
    </location>
</feature>
<dbReference type="InterPro" id="IPR013356">
    <property type="entry name" value="T2SS_GspD"/>
</dbReference>
<feature type="chain" id="PRO_5046875454" evidence="12">
    <location>
        <begin position="29"/>
        <end position="729"/>
    </location>
</feature>
<evidence type="ECO:0000256" key="9">
    <source>
        <dbReference type="ARBA" id="ARBA00023237"/>
    </source>
</evidence>
<evidence type="ECO:0000256" key="1">
    <source>
        <dbReference type="ARBA" id="ARBA00004442"/>
    </source>
</evidence>
<feature type="compositionally biased region" description="Low complexity" evidence="11">
    <location>
        <begin position="705"/>
        <end position="714"/>
    </location>
</feature>
<comment type="similarity">
    <text evidence="2">Belongs to the bacterial secretin family. GSP D subfamily.</text>
</comment>
<keyword evidence="9" id="KW-0998">Cell outer membrane</keyword>
<dbReference type="Pfam" id="PF21305">
    <property type="entry name" value="type_II_gspD_N0"/>
    <property type="match status" value="1"/>
</dbReference>
<evidence type="ECO:0000256" key="3">
    <source>
        <dbReference type="ARBA" id="ARBA00022448"/>
    </source>
</evidence>
<evidence type="ECO:0000256" key="6">
    <source>
        <dbReference type="ARBA" id="ARBA00022729"/>
    </source>
</evidence>
<dbReference type="PANTHER" id="PTHR30332:SF24">
    <property type="entry name" value="SECRETIN GSPD-RELATED"/>
    <property type="match status" value="1"/>
</dbReference>
<dbReference type="NCBIfam" id="TIGR02517">
    <property type="entry name" value="type_II_gspD"/>
    <property type="match status" value="1"/>
</dbReference>
<evidence type="ECO:0000256" key="4">
    <source>
        <dbReference type="ARBA" id="ARBA00022452"/>
    </source>
</evidence>
<gene>
    <name evidence="16" type="primary">gspD</name>
    <name evidence="16" type="ORF">G7087_01270</name>
</gene>
<keyword evidence="8" id="KW-0472">Membrane</keyword>
<feature type="domain" description="Type II/III secretion system secretin-like" evidence="13">
    <location>
        <begin position="487"/>
        <end position="654"/>
    </location>
</feature>
<sequence>MSMKSSRFLAVALCLAATAQMTALPAAAQRPRAPVTVNFVNADIDAVARAFAAMIDRQIAVDPRVKGQITVYSEQPQSVQEAYQSFQSALRGLGFAVVESGGLLKVVPEADAKLQTGTVSVGSVGVRGDQVITQIFQLRYENPNNLVAVLRPLISANNTINSNPGSSSLVITDYADNLQRIGRIIAALDQPTATDLEVVPLEHAVASDLAPLVQRLAETGSTVTAPGAAAGAGGTTVVADARSNSLIIRAPNAARLAAVRAAIAKLDRPASGLGPGGGLWVVHLKNADAVKLATVLRAAFGTASGSSGSGTGTPTGLGTAATPTTPAAPAATAGGGSAGGASAQATAPVTPSGQPTTGGFIQADPATNSLIITAPEPLYRQVRTMIEQLDSRRAQVYIESLIVEVAGDNAAEFGFQWQGLIGKDGDKTGLFGGTNFSNNNGSGNILNITTAAASGSASGVSLGEGLNVGILRRYGGTYALGALANLLQSQTKTNIVSTPNLITLDNEEAKIVVGENVPFITGQYTNTGTATTSPFQTIERKDVGITLRIRPQIGESGTVRMTIYQEQSSVLSTATVGTTNAGPSTTKRSIESQVVVEDGQIIVLGGLVQDSYVEEKSKVPLLGDIPGLGALFRSESRTKKRTNLMVFLRPVVMRDADSTVRLSLDRYDQIRARQEGAQPTPSAILRIDEAPVLPPLPNAAPPAAQPAKAPTAEPVTPAPNDASPAARPQ</sequence>
<evidence type="ECO:0000256" key="5">
    <source>
        <dbReference type="ARBA" id="ARBA00022692"/>
    </source>
</evidence>
<evidence type="ECO:0000256" key="11">
    <source>
        <dbReference type="SAM" id="MobiDB-lite"/>
    </source>
</evidence>
<evidence type="ECO:0000256" key="10">
    <source>
        <dbReference type="RuleBase" id="RU004004"/>
    </source>
</evidence>
<evidence type="ECO:0000256" key="12">
    <source>
        <dbReference type="SAM" id="SignalP"/>
    </source>
</evidence>
<comment type="caution">
    <text evidence="16">The sequence shown here is derived from an EMBL/GenBank/DDBJ whole genome shotgun (WGS) entry which is preliminary data.</text>
</comment>
<feature type="region of interest" description="Disordered" evidence="11">
    <location>
        <begin position="303"/>
        <end position="361"/>
    </location>
</feature>
<dbReference type="InterPro" id="IPR004846">
    <property type="entry name" value="T2SS/T3SS_dom"/>
</dbReference>
<evidence type="ECO:0000256" key="2">
    <source>
        <dbReference type="ARBA" id="ARBA00006980"/>
    </source>
</evidence>
<feature type="domain" description="NolW-like" evidence="14">
    <location>
        <begin position="281"/>
        <end position="395"/>
    </location>
</feature>
<dbReference type="EMBL" id="JAAOCD010000001">
    <property type="protein sequence ID" value="NHK96998.1"/>
    <property type="molecule type" value="Genomic_DNA"/>
</dbReference>
<feature type="signal peptide" evidence="12">
    <location>
        <begin position="1"/>
        <end position="28"/>
    </location>
</feature>
<comment type="subcellular location">
    <subcellularLocation>
        <location evidence="1 10">Cell outer membrane</location>
    </subcellularLocation>
</comment>
<proteinExistence type="inferred from homology"/>